<dbReference type="InterPro" id="IPR003657">
    <property type="entry name" value="WRKY_dom"/>
</dbReference>
<feature type="domain" description="WRKY" evidence="7">
    <location>
        <begin position="26"/>
        <end position="93"/>
    </location>
</feature>
<evidence type="ECO:0000313" key="9">
    <source>
        <dbReference type="Proteomes" id="UP000242715"/>
    </source>
</evidence>
<dbReference type="InterPro" id="IPR044810">
    <property type="entry name" value="WRKY_plant"/>
</dbReference>
<dbReference type="SUPFAM" id="SSF118290">
    <property type="entry name" value="WRKY DNA-binding domain"/>
    <property type="match status" value="1"/>
</dbReference>
<dbReference type="PANTHER" id="PTHR32096">
    <property type="entry name" value="WRKY TRANSCRIPTION FACTOR 30-RELATED-RELATED"/>
    <property type="match status" value="1"/>
</dbReference>
<evidence type="ECO:0000313" key="8">
    <source>
        <dbReference type="EMBL" id="GAU23837.1"/>
    </source>
</evidence>
<protein>
    <recommendedName>
        <fullName evidence="7">WRKY domain-containing protein</fullName>
    </recommendedName>
</protein>
<evidence type="ECO:0000256" key="5">
    <source>
        <dbReference type="ARBA" id="ARBA00023242"/>
    </source>
</evidence>
<evidence type="ECO:0000256" key="4">
    <source>
        <dbReference type="ARBA" id="ARBA00023163"/>
    </source>
</evidence>
<dbReference type="SMART" id="SM00774">
    <property type="entry name" value="WRKY"/>
    <property type="match status" value="1"/>
</dbReference>
<dbReference type="EMBL" id="DF973278">
    <property type="protein sequence ID" value="GAU23837.1"/>
    <property type="molecule type" value="Genomic_DNA"/>
</dbReference>
<name>A0A2Z6N3W2_TRISU</name>
<comment type="subcellular location">
    <subcellularLocation>
        <location evidence="1">Nucleus</location>
    </subcellularLocation>
</comment>
<reference evidence="9" key="1">
    <citation type="journal article" date="2017" name="Front. Plant Sci.">
        <title>Climate Clever Clovers: New Paradigm to Reduce the Environmental Footprint of Ruminants by Breeding Low Methanogenic Forages Utilizing Haplotype Variation.</title>
        <authorList>
            <person name="Kaur P."/>
            <person name="Appels R."/>
            <person name="Bayer P.E."/>
            <person name="Keeble-Gagnere G."/>
            <person name="Wang J."/>
            <person name="Hirakawa H."/>
            <person name="Shirasawa K."/>
            <person name="Vercoe P."/>
            <person name="Stefanova K."/>
            <person name="Durmic Z."/>
            <person name="Nichols P."/>
            <person name="Revell C."/>
            <person name="Isobe S.N."/>
            <person name="Edwards D."/>
            <person name="Erskine W."/>
        </authorList>
    </citation>
    <scope>NUCLEOTIDE SEQUENCE [LARGE SCALE GENOMIC DNA]</scope>
    <source>
        <strain evidence="9">cv. Daliak</strain>
    </source>
</reference>
<gene>
    <name evidence="8" type="ORF">TSUD_379990</name>
</gene>
<dbReference type="AlphaFoldDB" id="A0A2Z6N3W2"/>
<keyword evidence="5" id="KW-0539">Nucleus</keyword>
<accession>A0A2Z6N3W2</accession>
<dbReference type="PANTHER" id="PTHR32096:SF19">
    <property type="entry name" value="OS01G0750100 PROTEIN"/>
    <property type="match status" value="1"/>
</dbReference>
<dbReference type="Pfam" id="PF03106">
    <property type="entry name" value="WRKY"/>
    <property type="match status" value="1"/>
</dbReference>
<sequence length="158" mass="18302">MITYIILPFFSYRKNKNLETSVCYVKEDKLSNDKWQWRKYGQKPIRGSSLHSRSYYKCSSFKDCPARKLIEKSKTEENTYVVTYRGKHDHRKPEVKKNSDIGTSRNKPSEGRLSVVEQAGSSQNFKNFSSPNVVRFDQSKSHNAQVLGSHSKISNLET</sequence>
<evidence type="ECO:0000256" key="2">
    <source>
        <dbReference type="ARBA" id="ARBA00023015"/>
    </source>
</evidence>
<dbReference type="OrthoDB" id="1429533at2759"/>
<feature type="region of interest" description="Disordered" evidence="6">
    <location>
        <begin position="139"/>
        <end position="158"/>
    </location>
</feature>
<evidence type="ECO:0000256" key="6">
    <source>
        <dbReference type="SAM" id="MobiDB-lite"/>
    </source>
</evidence>
<dbReference type="Proteomes" id="UP000242715">
    <property type="component" value="Unassembled WGS sequence"/>
</dbReference>
<keyword evidence="3" id="KW-0238">DNA-binding</keyword>
<feature type="compositionally biased region" description="Polar residues" evidence="6">
    <location>
        <begin position="141"/>
        <end position="158"/>
    </location>
</feature>
<evidence type="ECO:0000259" key="7">
    <source>
        <dbReference type="PROSITE" id="PS50811"/>
    </source>
</evidence>
<dbReference type="Gene3D" id="2.20.25.80">
    <property type="entry name" value="WRKY domain"/>
    <property type="match status" value="1"/>
</dbReference>
<dbReference type="GO" id="GO:0000976">
    <property type="term" value="F:transcription cis-regulatory region binding"/>
    <property type="evidence" value="ECO:0007669"/>
    <property type="project" value="TreeGrafter"/>
</dbReference>
<dbReference type="PROSITE" id="PS50811">
    <property type="entry name" value="WRKY"/>
    <property type="match status" value="1"/>
</dbReference>
<keyword evidence="4" id="KW-0804">Transcription</keyword>
<evidence type="ECO:0000256" key="3">
    <source>
        <dbReference type="ARBA" id="ARBA00023125"/>
    </source>
</evidence>
<evidence type="ECO:0000256" key="1">
    <source>
        <dbReference type="ARBA" id="ARBA00004123"/>
    </source>
</evidence>
<proteinExistence type="predicted"/>
<dbReference type="GO" id="GO:0005634">
    <property type="term" value="C:nucleus"/>
    <property type="evidence" value="ECO:0007669"/>
    <property type="project" value="UniProtKB-SubCell"/>
</dbReference>
<feature type="region of interest" description="Disordered" evidence="6">
    <location>
        <begin position="81"/>
        <end position="113"/>
    </location>
</feature>
<keyword evidence="9" id="KW-1185">Reference proteome</keyword>
<dbReference type="InterPro" id="IPR036576">
    <property type="entry name" value="WRKY_dom_sf"/>
</dbReference>
<organism evidence="8 9">
    <name type="scientific">Trifolium subterraneum</name>
    <name type="common">Subterranean clover</name>
    <dbReference type="NCBI Taxonomy" id="3900"/>
    <lineage>
        <taxon>Eukaryota</taxon>
        <taxon>Viridiplantae</taxon>
        <taxon>Streptophyta</taxon>
        <taxon>Embryophyta</taxon>
        <taxon>Tracheophyta</taxon>
        <taxon>Spermatophyta</taxon>
        <taxon>Magnoliopsida</taxon>
        <taxon>eudicotyledons</taxon>
        <taxon>Gunneridae</taxon>
        <taxon>Pentapetalae</taxon>
        <taxon>rosids</taxon>
        <taxon>fabids</taxon>
        <taxon>Fabales</taxon>
        <taxon>Fabaceae</taxon>
        <taxon>Papilionoideae</taxon>
        <taxon>50 kb inversion clade</taxon>
        <taxon>NPAAA clade</taxon>
        <taxon>Hologalegina</taxon>
        <taxon>IRL clade</taxon>
        <taxon>Trifolieae</taxon>
        <taxon>Trifolium</taxon>
    </lineage>
</organism>
<keyword evidence="2" id="KW-0805">Transcription regulation</keyword>
<dbReference type="GO" id="GO:0003700">
    <property type="term" value="F:DNA-binding transcription factor activity"/>
    <property type="evidence" value="ECO:0007669"/>
    <property type="project" value="InterPro"/>
</dbReference>